<protein>
    <recommendedName>
        <fullName evidence="3">FZ domain-containing protein</fullName>
    </recommendedName>
</protein>
<dbReference type="InterPro" id="IPR036790">
    <property type="entry name" value="Frizzled_dom_sf"/>
</dbReference>
<dbReference type="VEuPathDB" id="CryptoDB:Cvel_13226"/>
<keyword evidence="2" id="KW-0732">Signal</keyword>
<evidence type="ECO:0000256" key="1">
    <source>
        <dbReference type="ARBA" id="ARBA00023157"/>
    </source>
</evidence>
<evidence type="ECO:0000256" key="2">
    <source>
        <dbReference type="SAM" id="SignalP"/>
    </source>
</evidence>
<evidence type="ECO:0000313" key="4">
    <source>
        <dbReference type="EMBL" id="CEM55006.1"/>
    </source>
</evidence>
<feature type="chain" id="PRO_5005192503" description="FZ domain-containing protein" evidence="2">
    <location>
        <begin position="32"/>
        <end position="201"/>
    </location>
</feature>
<keyword evidence="1" id="KW-1015">Disulfide bond</keyword>
<name>A0A0G4ICR3_9ALVE</name>
<dbReference type="AlphaFoldDB" id="A0A0G4ICR3"/>
<dbReference type="EMBL" id="CDMZ01005837">
    <property type="protein sequence ID" value="CEM55006.1"/>
    <property type="molecule type" value="Genomic_DNA"/>
</dbReference>
<evidence type="ECO:0000259" key="3">
    <source>
        <dbReference type="PROSITE" id="PS50038"/>
    </source>
</evidence>
<proteinExistence type="predicted"/>
<dbReference type="InterPro" id="IPR020067">
    <property type="entry name" value="Frizzled_dom"/>
</dbReference>
<dbReference type="Gene3D" id="1.10.2000.10">
    <property type="entry name" value="Frizzled cysteine-rich domain"/>
    <property type="match status" value="1"/>
</dbReference>
<sequence length="201" mass="21814">MNKAKDRFMCSAFSPRALLHLLLVGVPLVQGCLTSLSTTGTCVDYRGSYSALASTTASAYESDLDKTIYSWDSRRPTAYANTENCKKYYANVQCPYLLEICDEQGGSVRKICPSACIAMTVYCSQGTENFGFEVAKMACEKLTDIYESKDENCFGLVEECAIDGVGTLCGNAWRSAGGFSAWVSLLVVVNVAKILGQIFKG</sequence>
<feature type="signal peptide" evidence="2">
    <location>
        <begin position="1"/>
        <end position="31"/>
    </location>
</feature>
<organism evidence="4">
    <name type="scientific">Chromera velia CCMP2878</name>
    <dbReference type="NCBI Taxonomy" id="1169474"/>
    <lineage>
        <taxon>Eukaryota</taxon>
        <taxon>Sar</taxon>
        <taxon>Alveolata</taxon>
        <taxon>Colpodellida</taxon>
        <taxon>Chromeraceae</taxon>
        <taxon>Chromera</taxon>
    </lineage>
</organism>
<dbReference type="PROSITE" id="PS50038">
    <property type="entry name" value="FZ"/>
    <property type="match status" value="1"/>
</dbReference>
<gene>
    <name evidence="4" type="ORF">Cvel_13226</name>
</gene>
<accession>A0A0G4ICR3</accession>
<reference evidence="4" key="1">
    <citation type="submission" date="2014-11" db="EMBL/GenBank/DDBJ databases">
        <authorList>
            <person name="Otto D Thomas"/>
            <person name="Naeem Raeece"/>
        </authorList>
    </citation>
    <scope>NUCLEOTIDE SEQUENCE</scope>
</reference>
<dbReference type="PROSITE" id="PS51257">
    <property type="entry name" value="PROKAR_LIPOPROTEIN"/>
    <property type="match status" value="1"/>
</dbReference>
<feature type="domain" description="FZ" evidence="3">
    <location>
        <begin position="32"/>
        <end position="156"/>
    </location>
</feature>